<dbReference type="Pfam" id="PF13557">
    <property type="entry name" value="Phenol_MetA_deg"/>
    <property type="match status" value="1"/>
</dbReference>
<accession>A0A250KXF5</accession>
<sequence length="423" mass="46105">MIKKSVVFICGVFCLTLAQSGVSHARTKSKAASSAAAVQDTVPRSEYEKLKQEVEALKATVQSLIENETWARQSLGQPEARPVQQQAQKVAADTPEPNDETATAQAETAAPPPSRVSPEMGLEEGDRQKEAEEAKRELDQFLRSQKVLFKKGDLQVEFSATYAQDTVEIAPYKYKARAAGAGVLFRYGLIDDLELDISVPFTFQELELDTRNQLIVNRDGFARRDSSGLGDVSGSLRWGALHEDGLIPETTLSLNVKSDTGREGRGLATLLRPSVGSNLLIVDPSLGTGFWNIGGSVSLVKTIDPVVLFGSLGYNAVLERGRYDPGDQIPYSLGMGFSLNDRVSFSTSLNGAAVRRYKIDGREIPGSGGDIHSLNLAVTVQVAKGLFVEPFVNFGLSEEATDFFAGVNVPYRFDERYPLPFFR</sequence>
<feature type="region of interest" description="Disordered" evidence="1">
    <location>
        <begin position="74"/>
        <end position="134"/>
    </location>
</feature>
<dbReference type="InterPro" id="IPR025737">
    <property type="entry name" value="FApF"/>
</dbReference>
<reference evidence="3 4" key="1">
    <citation type="submission" date="2016-12" db="EMBL/GenBank/DDBJ databases">
        <title>Genome sequencing of Methylocaldum marinum.</title>
        <authorList>
            <person name="Takeuchi M."/>
            <person name="Kamagata Y."/>
            <person name="Hiraoka S."/>
            <person name="Oshima K."/>
            <person name="Hattori M."/>
            <person name="Iwasaki W."/>
        </authorList>
    </citation>
    <scope>NUCLEOTIDE SEQUENCE [LARGE SCALE GENOMIC DNA]</scope>
    <source>
        <strain evidence="3 4">S8</strain>
    </source>
</reference>
<name>A0A250KXF5_9GAMM</name>
<evidence type="ECO:0000313" key="3">
    <source>
        <dbReference type="EMBL" id="BBA36330.1"/>
    </source>
</evidence>
<proteinExistence type="predicted"/>
<feature type="compositionally biased region" description="Low complexity" evidence="1">
    <location>
        <begin position="100"/>
        <end position="109"/>
    </location>
</feature>
<dbReference type="KEGG" id="mmai:sS8_4400"/>
<dbReference type="Proteomes" id="UP000266313">
    <property type="component" value="Chromosome"/>
</dbReference>
<evidence type="ECO:0000256" key="2">
    <source>
        <dbReference type="SAM" id="SignalP"/>
    </source>
</evidence>
<dbReference type="AlphaFoldDB" id="A0A250KXF5"/>
<feature type="signal peptide" evidence="2">
    <location>
        <begin position="1"/>
        <end position="25"/>
    </location>
</feature>
<evidence type="ECO:0000313" key="4">
    <source>
        <dbReference type="Proteomes" id="UP000266313"/>
    </source>
</evidence>
<protein>
    <submittedName>
        <fullName evidence="3">Uncharacterized protein</fullName>
    </submittedName>
</protein>
<organism evidence="3 4">
    <name type="scientific">Methylocaldum marinum</name>
    <dbReference type="NCBI Taxonomy" id="1432792"/>
    <lineage>
        <taxon>Bacteria</taxon>
        <taxon>Pseudomonadati</taxon>
        <taxon>Pseudomonadota</taxon>
        <taxon>Gammaproteobacteria</taxon>
        <taxon>Methylococcales</taxon>
        <taxon>Methylococcaceae</taxon>
        <taxon>Methylocaldum</taxon>
    </lineage>
</organism>
<gene>
    <name evidence="3" type="ORF">sS8_4400</name>
</gene>
<dbReference type="OrthoDB" id="5297564at2"/>
<feature type="chain" id="PRO_5012174022" evidence="2">
    <location>
        <begin position="26"/>
        <end position="423"/>
    </location>
</feature>
<evidence type="ECO:0000256" key="1">
    <source>
        <dbReference type="SAM" id="MobiDB-lite"/>
    </source>
</evidence>
<keyword evidence="2" id="KW-0732">Signal</keyword>
<dbReference type="EMBL" id="AP017928">
    <property type="protein sequence ID" value="BBA36330.1"/>
    <property type="molecule type" value="Genomic_DNA"/>
</dbReference>
<keyword evidence="4" id="KW-1185">Reference proteome</keyword>
<dbReference type="RefSeq" id="WP_119631521.1">
    <property type="nucleotide sequence ID" value="NZ_AP017928.1"/>
</dbReference>
<feature type="compositionally biased region" description="Basic and acidic residues" evidence="1">
    <location>
        <begin position="124"/>
        <end position="134"/>
    </location>
</feature>